<evidence type="ECO:0000313" key="2">
    <source>
        <dbReference type="Proteomes" id="UP000254425"/>
    </source>
</evidence>
<accession>A0A345XI89</accession>
<dbReference type="KEGG" id="sarm:DVA86_00535"/>
<sequence length="76" mass="7881">MSDAAELIAPAGECAVCKEQVQERLLVAVVEVGSGPGALVYGCLPCARTRARSPFAPPWLAEDLAVIDAERGGEAK</sequence>
<organism evidence="1 2">
    <name type="scientific">Streptomyces armeniacus</name>
    <dbReference type="NCBI Taxonomy" id="83291"/>
    <lineage>
        <taxon>Bacteria</taxon>
        <taxon>Bacillati</taxon>
        <taxon>Actinomycetota</taxon>
        <taxon>Actinomycetes</taxon>
        <taxon>Kitasatosporales</taxon>
        <taxon>Streptomycetaceae</taxon>
        <taxon>Streptomyces</taxon>
    </lineage>
</organism>
<evidence type="ECO:0000313" key="1">
    <source>
        <dbReference type="EMBL" id="AXK31355.1"/>
    </source>
</evidence>
<name>A0A345XI89_9ACTN</name>
<dbReference type="AlphaFoldDB" id="A0A345XI89"/>
<gene>
    <name evidence="1" type="ORF">DVA86_00535</name>
</gene>
<reference evidence="1 2" key="1">
    <citation type="submission" date="2018-07" db="EMBL/GenBank/DDBJ databases">
        <title>Draft genome of the type strain Streptomyces armeniacus ATCC 15676.</title>
        <authorList>
            <person name="Labana P."/>
            <person name="Gosse J.T."/>
            <person name="Boddy C.N."/>
        </authorList>
    </citation>
    <scope>NUCLEOTIDE SEQUENCE [LARGE SCALE GENOMIC DNA]</scope>
    <source>
        <strain evidence="1 2">ATCC 15676</strain>
    </source>
</reference>
<keyword evidence="2" id="KW-1185">Reference proteome</keyword>
<dbReference type="Proteomes" id="UP000254425">
    <property type="component" value="Chromosome"/>
</dbReference>
<dbReference type="EMBL" id="CP031320">
    <property type="protein sequence ID" value="AXK31355.1"/>
    <property type="molecule type" value="Genomic_DNA"/>
</dbReference>
<protein>
    <submittedName>
        <fullName evidence="1">Uncharacterized protein</fullName>
    </submittedName>
</protein>
<dbReference type="RefSeq" id="WP_208874800.1">
    <property type="nucleotide sequence ID" value="NZ_CP031320.1"/>
</dbReference>
<proteinExistence type="predicted"/>